<dbReference type="Proteomes" id="UP000314294">
    <property type="component" value="Unassembled WGS sequence"/>
</dbReference>
<sequence>MDKAIAYGCGSVPCMVDASCKVQSNAADAELRPAGFNGFSRAAFDNVAEELLVQWSPGTGQAARSQRELSTGRQEGVRSPLLCRCELPARPYKAHISPPSN</sequence>
<dbReference type="AlphaFoldDB" id="A0A4Z2IUT7"/>
<accession>A0A4Z2IUT7</accession>
<evidence type="ECO:0000313" key="1">
    <source>
        <dbReference type="EMBL" id="TNN81695.1"/>
    </source>
</evidence>
<proteinExistence type="predicted"/>
<organism evidence="1 2">
    <name type="scientific">Liparis tanakae</name>
    <name type="common">Tanaka's snailfish</name>
    <dbReference type="NCBI Taxonomy" id="230148"/>
    <lineage>
        <taxon>Eukaryota</taxon>
        <taxon>Metazoa</taxon>
        <taxon>Chordata</taxon>
        <taxon>Craniata</taxon>
        <taxon>Vertebrata</taxon>
        <taxon>Euteleostomi</taxon>
        <taxon>Actinopterygii</taxon>
        <taxon>Neopterygii</taxon>
        <taxon>Teleostei</taxon>
        <taxon>Neoteleostei</taxon>
        <taxon>Acanthomorphata</taxon>
        <taxon>Eupercaria</taxon>
        <taxon>Perciformes</taxon>
        <taxon>Cottioidei</taxon>
        <taxon>Cottales</taxon>
        <taxon>Liparidae</taxon>
        <taxon>Liparis</taxon>
    </lineage>
</organism>
<protein>
    <submittedName>
        <fullName evidence="1">Uncharacterized protein</fullName>
    </submittedName>
</protein>
<evidence type="ECO:0000313" key="2">
    <source>
        <dbReference type="Proteomes" id="UP000314294"/>
    </source>
</evidence>
<reference evidence="1 2" key="1">
    <citation type="submission" date="2019-03" db="EMBL/GenBank/DDBJ databases">
        <title>First draft genome of Liparis tanakae, snailfish: a comprehensive survey of snailfish specific genes.</title>
        <authorList>
            <person name="Kim W."/>
            <person name="Song I."/>
            <person name="Jeong J.-H."/>
            <person name="Kim D."/>
            <person name="Kim S."/>
            <person name="Ryu S."/>
            <person name="Song J.Y."/>
            <person name="Lee S.K."/>
        </authorList>
    </citation>
    <scope>NUCLEOTIDE SEQUENCE [LARGE SCALE GENOMIC DNA]</scope>
    <source>
        <tissue evidence="1">Muscle</tissue>
    </source>
</reference>
<keyword evidence="2" id="KW-1185">Reference proteome</keyword>
<comment type="caution">
    <text evidence="1">The sequence shown here is derived from an EMBL/GenBank/DDBJ whole genome shotgun (WGS) entry which is preliminary data.</text>
</comment>
<dbReference type="EMBL" id="SRLO01000045">
    <property type="protein sequence ID" value="TNN81695.1"/>
    <property type="molecule type" value="Genomic_DNA"/>
</dbReference>
<name>A0A4Z2IUT7_9TELE</name>
<gene>
    <name evidence="1" type="ORF">EYF80_008141</name>
</gene>